<dbReference type="AlphaFoldDB" id="A0A8R2B7L4"/>
<evidence type="ECO:0000313" key="1">
    <source>
        <dbReference type="EnsemblMetazoa" id="XP_008185087.1"/>
    </source>
</evidence>
<dbReference type="GO" id="GO:0005634">
    <property type="term" value="C:nucleus"/>
    <property type="evidence" value="ECO:0007669"/>
    <property type="project" value="TreeGrafter"/>
</dbReference>
<dbReference type="RefSeq" id="XP_008185087.1">
    <property type="nucleotide sequence ID" value="XM_008186865.1"/>
</dbReference>
<protein>
    <submittedName>
        <fullName evidence="1">Uncharacterized protein</fullName>
    </submittedName>
</protein>
<reference evidence="1" key="2">
    <citation type="submission" date="2022-06" db="UniProtKB">
        <authorList>
            <consortium name="EnsemblMetazoa"/>
        </authorList>
    </citation>
    <scope>IDENTIFICATION</scope>
</reference>
<dbReference type="KEGG" id="api:100162641"/>
<dbReference type="OrthoDB" id="6743767at2759"/>
<dbReference type="PANTHER" id="PTHR47831">
    <property type="entry name" value="GENERAL TRANSCRIPTION FACTOR II-I REPEAT DOMAIN-CONTAINING PROTEIN 2"/>
    <property type="match status" value="1"/>
</dbReference>
<organism evidence="1 2">
    <name type="scientific">Acyrthosiphon pisum</name>
    <name type="common">Pea aphid</name>
    <dbReference type="NCBI Taxonomy" id="7029"/>
    <lineage>
        <taxon>Eukaryota</taxon>
        <taxon>Metazoa</taxon>
        <taxon>Ecdysozoa</taxon>
        <taxon>Arthropoda</taxon>
        <taxon>Hexapoda</taxon>
        <taxon>Insecta</taxon>
        <taxon>Pterygota</taxon>
        <taxon>Neoptera</taxon>
        <taxon>Paraneoptera</taxon>
        <taxon>Hemiptera</taxon>
        <taxon>Sternorrhyncha</taxon>
        <taxon>Aphidomorpha</taxon>
        <taxon>Aphidoidea</taxon>
        <taxon>Aphididae</taxon>
        <taxon>Macrosiphini</taxon>
        <taxon>Acyrthosiphon</taxon>
    </lineage>
</organism>
<dbReference type="GeneID" id="100162641"/>
<evidence type="ECO:0000313" key="2">
    <source>
        <dbReference type="Proteomes" id="UP000007819"/>
    </source>
</evidence>
<sequence>MEHVMDIVIKTVNWIRSRALNHRQFSTLLDEMDAQYGCLIYYSEVRWLSRGAVLQKFFLDCFMKSKNKFVPELTNNDWIKDLAFLVDITAHLNILNLQSQRKNKVITNMYDSISSFMMKLRLWETQLSLNNLVHFSTLKQLSTDGNDEHVKEDLQLELIDLQCNSVLKSKFETVGVPEIFKYLGNSYQN</sequence>
<keyword evidence="2" id="KW-1185">Reference proteome</keyword>
<proteinExistence type="predicted"/>
<accession>A0A8R2B7L4</accession>
<dbReference type="InterPro" id="IPR042224">
    <property type="entry name" value="GTF2IRD2"/>
</dbReference>
<reference evidence="2" key="1">
    <citation type="submission" date="2010-06" db="EMBL/GenBank/DDBJ databases">
        <authorList>
            <person name="Jiang H."/>
            <person name="Abraham K."/>
            <person name="Ali S."/>
            <person name="Alsbrooks S.L."/>
            <person name="Anim B.N."/>
            <person name="Anosike U.S."/>
            <person name="Attaway T."/>
            <person name="Bandaranaike D.P."/>
            <person name="Battles P.K."/>
            <person name="Bell S.N."/>
            <person name="Bell A.V."/>
            <person name="Beltran B."/>
            <person name="Bickham C."/>
            <person name="Bustamante Y."/>
            <person name="Caleb T."/>
            <person name="Canada A."/>
            <person name="Cardenas V."/>
            <person name="Carter K."/>
            <person name="Chacko J."/>
            <person name="Chandrabose M.N."/>
            <person name="Chavez D."/>
            <person name="Chavez A."/>
            <person name="Chen L."/>
            <person name="Chu H.-S."/>
            <person name="Claassen K.J."/>
            <person name="Cockrell R."/>
            <person name="Collins M."/>
            <person name="Cooper J.A."/>
            <person name="Cree A."/>
            <person name="Curry S.M."/>
            <person name="Da Y."/>
            <person name="Dao M.D."/>
            <person name="Das B."/>
            <person name="Davila M.-L."/>
            <person name="Davy-Carroll L."/>
            <person name="Denson S."/>
            <person name="Dinh H."/>
            <person name="Ebong V.E."/>
            <person name="Edwards J.R."/>
            <person name="Egan A."/>
            <person name="El-Daye J."/>
            <person name="Escobedo L."/>
            <person name="Fernandez S."/>
            <person name="Fernando P.R."/>
            <person name="Flagg N."/>
            <person name="Forbes L.D."/>
            <person name="Fowler R.G."/>
            <person name="Fu Q."/>
            <person name="Gabisi R.A."/>
            <person name="Ganer J."/>
            <person name="Garbino Pronczuk A."/>
            <person name="Garcia R.M."/>
            <person name="Garner T."/>
            <person name="Garrett T.E."/>
            <person name="Gonzalez D.A."/>
            <person name="Hamid H."/>
            <person name="Hawkins E.S."/>
            <person name="Hirani K."/>
            <person name="Hogues M.E."/>
            <person name="Hollins B."/>
            <person name="Hsiao C.-H."/>
            <person name="Jabil R."/>
            <person name="James M.L."/>
            <person name="Jhangiani S.N."/>
            <person name="Johnson B."/>
            <person name="Johnson Q."/>
            <person name="Joshi V."/>
            <person name="Kalu J.B."/>
            <person name="Kam C."/>
            <person name="Kashfia A."/>
            <person name="Keebler J."/>
            <person name="Kisamo H."/>
            <person name="Kovar C.L."/>
            <person name="Lago L.A."/>
            <person name="Lai C.-Y."/>
            <person name="Laidlaw J."/>
            <person name="Lara F."/>
            <person name="Le T.-K."/>
            <person name="Lee S.L."/>
            <person name="Legall F.H."/>
            <person name="Lemon S.J."/>
            <person name="Lewis L.R."/>
            <person name="Li B."/>
            <person name="Liu Y."/>
            <person name="Liu Y.-S."/>
            <person name="Lopez J."/>
            <person name="Lozado R.J."/>
            <person name="Lu J."/>
            <person name="Madu R.C."/>
            <person name="Maheshwari M."/>
            <person name="Maheshwari R."/>
            <person name="Malloy K."/>
            <person name="Martinez E."/>
            <person name="Mathew T."/>
            <person name="Mercado I.C."/>
            <person name="Mercado C."/>
            <person name="Meyer B."/>
            <person name="Montgomery K."/>
            <person name="Morgan M.B."/>
            <person name="Munidasa M."/>
            <person name="Nazareth L.V."/>
            <person name="Nelson J."/>
            <person name="Ng B.M."/>
            <person name="Nguyen N.B."/>
            <person name="Nguyen P.Q."/>
            <person name="Nguyen T."/>
            <person name="Obregon M."/>
            <person name="Okwuonu G.O."/>
            <person name="Onwere C.G."/>
            <person name="Orozco G."/>
            <person name="Parra A."/>
            <person name="Patel S."/>
            <person name="Patil S."/>
            <person name="Perez A."/>
            <person name="Perez Y."/>
            <person name="Pham C."/>
            <person name="Primus E.L."/>
            <person name="Pu L.-L."/>
            <person name="Puazo M."/>
            <person name="Qin X."/>
            <person name="Quiroz J.B."/>
            <person name="Reese J."/>
            <person name="Richards S."/>
            <person name="Rives C.M."/>
            <person name="Robberts R."/>
            <person name="Ruiz S.J."/>
            <person name="Ruiz M.J."/>
            <person name="Santibanez J."/>
            <person name="Schneider B.W."/>
            <person name="Sisson I."/>
            <person name="Smith M."/>
            <person name="Sodergren E."/>
            <person name="Song X.-Z."/>
            <person name="Song B.B."/>
            <person name="Summersgill H."/>
            <person name="Thelus R."/>
            <person name="Thornton R.D."/>
            <person name="Trejos Z.Y."/>
            <person name="Usmani K."/>
            <person name="Vattathil S."/>
            <person name="Villasana D."/>
            <person name="Walker D.L."/>
            <person name="Wang S."/>
            <person name="Wang K."/>
            <person name="White C.S."/>
            <person name="Williams A.C."/>
            <person name="Williamson J."/>
            <person name="Wilson K."/>
            <person name="Woghiren I.O."/>
            <person name="Woodworth J.R."/>
            <person name="Worley K.C."/>
            <person name="Wright R.A."/>
            <person name="Wu W."/>
            <person name="Young L."/>
            <person name="Zhang L."/>
            <person name="Zhang J."/>
            <person name="Zhu Y."/>
            <person name="Muzny D.M."/>
            <person name="Weinstock G."/>
            <person name="Gibbs R.A."/>
        </authorList>
    </citation>
    <scope>NUCLEOTIDE SEQUENCE [LARGE SCALE GENOMIC DNA]</scope>
    <source>
        <strain evidence="2">LSR1</strain>
    </source>
</reference>
<dbReference type="EnsemblMetazoa" id="XM_008186865.1">
    <property type="protein sequence ID" value="XP_008185087.1"/>
    <property type="gene ID" value="LOC100162641"/>
</dbReference>
<name>A0A8R2B7L4_ACYPI</name>
<dbReference type="Proteomes" id="UP000007819">
    <property type="component" value="Chromosome A2"/>
</dbReference>
<dbReference type="PANTHER" id="PTHR47831:SF1">
    <property type="entry name" value="GENERAL TRANSCRIPTION FACTOR II-I REPEAT DOMAIN-CONTAINING PROTEIN 2A-RELATED"/>
    <property type="match status" value="1"/>
</dbReference>